<evidence type="ECO:0000313" key="3">
    <source>
        <dbReference type="Proteomes" id="UP000434276"/>
    </source>
</evidence>
<reference evidence="2 3" key="1">
    <citation type="submission" date="2019-12" db="EMBL/GenBank/DDBJ databases">
        <authorList>
            <person name="Jiao W.-B."/>
            <person name="Schneeberger K."/>
        </authorList>
    </citation>
    <scope>NUCLEOTIDE SEQUENCE [LARGE SCALE GENOMIC DNA]</scope>
    <source>
        <strain evidence="3">cv. C24</strain>
    </source>
</reference>
<name>A0A5S9XF89_ARATH</name>
<dbReference type="AlphaFoldDB" id="A0A5S9XF89"/>
<gene>
    <name evidence="2" type="ORF">C24_LOCUS13762</name>
</gene>
<evidence type="ECO:0000256" key="1">
    <source>
        <dbReference type="SAM" id="SignalP"/>
    </source>
</evidence>
<dbReference type="ExpressionAtlas" id="A0A5S9XF89">
    <property type="expression patterns" value="baseline"/>
</dbReference>
<sequence length="83" mass="8928">MMNVSLKLSFLVFILVITSNLGSEARELAGVNEKFEIAAGSSNYAGTARALQQAPPCKRDVDCSFECPKGGFCNDRLGTCDCF</sequence>
<proteinExistence type="predicted"/>
<keyword evidence="1" id="KW-0732">Signal</keyword>
<organism evidence="2 3">
    <name type="scientific">Arabidopsis thaliana</name>
    <name type="common">Mouse-ear cress</name>
    <dbReference type="NCBI Taxonomy" id="3702"/>
    <lineage>
        <taxon>Eukaryota</taxon>
        <taxon>Viridiplantae</taxon>
        <taxon>Streptophyta</taxon>
        <taxon>Embryophyta</taxon>
        <taxon>Tracheophyta</taxon>
        <taxon>Spermatophyta</taxon>
        <taxon>Magnoliopsida</taxon>
        <taxon>eudicotyledons</taxon>
        <taxon>Gunneridae</taxon>
        <taxon>Pentapetalae</taxon>
        <taxon>rosids</taxon>
        <taxon>malvids</taxon>
        <taxon>Brassicales</taxon>
        <taxon>Brassicaceae</taxon>
        <taxon>Camelineae</taxon>
        <taxon>Arabidopsis</taxon>
    </lineage>
</organism>
<evidence type="ECO:0000313" key="2">
    <source>
        <dbReference type="EMBL" id="CAA0383553.1"/>
    </source>
</evidence>
<dbReference type="EMBL" id="CACSHJ010000089">
    <property type="protein sequence ID" value="CAA0383553.1"/>
    <property type="molecule type" value="Genomic_DNA"/>
</dbReference>
<accession>A0A5S9XF89</accession>
<feature type="chain" id="PRO_5024936396" evidence="1">
    <location>
        <begin position="26"/>
        <end position="83"/>
    </location>
</feature>
<protein>
    <submittedName>
        <fullName evidence="2">Uncharacterized protein</fullName>
    </submittedName>
</protein>
<dbReference type="Proteomes" id="UP000434276">
    <property type="component" value="Unassembled WGS sequence"/>
</dbReference>
<dbReference type="OrthoDB" id="1059591at2759"/>
<feature type="signal peptide" evidence="1">
    <location>
        <begin position="1"/>
        <end position="25"/>
    </location>
</feature>